<feature type="modified residue" description="4-aspartylphosphate" evidence="8">
    <location>
        <position position="65"/>
    </location>
</feature>
<dbReference type="CDD" id="cd00156">
    <property type="entry name" value="REC"/>
    <property type="match status" value="1"/>
</dbReference>
<dbReference type="SMART" id="SM00387">
    <property type="entry name" value="HATPase_c"/>
    <property type="match status" value="1"/>
</dbReference>
<dbReference type="PRINTS" id="PR00344">
    <property type="entry name" value="BCTRLSENSOR"/>
</dbReference>
<evidence type="ECO:0000256" key="5">
    <source>
        <dbReference type="ARBA" id="ARBA00022777"/>
    </source>
</evidence>
<evidence type="ECO:0000256" key="6">
    <source>
        <dbReference type="ARBA" id="ARBA00022840"/>
    </source>
</evidence>
<sequence length="364" mass="40164">MKRPTQSLFHETVTVLLLDDDMVDRRLIRRLLKHPSDKYRVVEFDKIEPALEAAKKTPFDCAIVDYNIGGQDGIAVVRSLHKILPYLPAIMVTGQGDEKVARQALLQGLNDYVRKDDLEGNTFKQTIDSAIQKRQLQKTIEDQHRYLSEFSHILTRDISAPVDQITTLAQSLLDDAAIQNDPQNKQIVGQIQQAGAYLNDLIRALHGYNSGIGGIVSKTKVNLTDAVDSAISNLNPMILVAGGDIQVATLPEVFGSAPLLTQLFQNLIENSVKFRSEAGVSIQITGSVRENSVVLSVADDGIGIEEADRARIFRPFCRLHGNRFGGPGLGLATCQRIVDAHGGRIWCEPNSVRGTIFMLELPLY</sequence>
<dbReference type="Gene3D" id="3.40.50.2300">
    <property type="match status" value="1"/>
</dbReference>
<dbReference type="PANTHER" id="PTHR42878:SF7">
    <property type="entry name" value="SENSOR HISTIDINE KINASE GLRK"/>
    <property type="match status" value="1"/>
</dbReference>
<dbReference type="PROSITE" id="PS50110">
    <property type="entry name" value="RESPONSE_REGULATORY"/>
    <property type="match status" value="1"/>
</dbReference>
<evidence type="ECO:0000313" key="12">
    <source>
        <dbReference type="Proteomes" id="UP001239462"/>
    </source>
</evidence>
<organism evidence="11 12">
    <name type="scientific">Roseiconus lacunae</name>
    <dbReference type="NCBI Taxonomy" id="2605694"/>
    <lineage>
        <taxon>Bacteria</taxon>
        <taxon>Pseudomonadati</taxon>
        <taxon>Planctomycetota</taxon>
        <taxon>Planctomycetia</taxon>
        <taxon>Pirellulales</taxon>
        <taxon>Pirellulaceae</taxon>
        <taxon>Roseiconus</taxon>
    </lineage>
</organism>
<evidence type="ECO:0000313" key="11">
    <source>
        <dbReference type="EMBL" id="MDM4015926.1"/>
    </source>
</evidence>
<dbReference type="Pfam" id="PF00072">
    <property type="entry name" value="Response_reg"/>
    <property type="match status" value="1"/>
</dbReference>
<dbReference type="GO" id="GO:0005524">
    <property type="term" value="F:ATP binding"/>
    <property type="evidence" value="ECO:0007669"/>
    <property type="project" value="UniProtKB-KW"/>
</dbReference>
<name>A0ABT7PI49_9BACT</name>
<evidence type="ECO:0000256" key="3">
    <source>
        <dbReference type="ARBA" id="ARBA00022679"/>
    </source>
</evidence>
<dbReference type="InterPro" id="IPR003594">
    <property type="entry name" value="HATPase_dom"/>
</dbReference>
<dbReference type="Gene3D" id="3.30.565.10">
    <property type="entry name" value="Histidine kinase-like ATPase, C-terminal domain"/>
    <property type="match status" value="1"/>
</dbReference>
<evidence type="ECO:0000256" key="4">
    <source>
        <dbReference type="ARBA" id="ARBA00022741"/>
    </source>
</evidence>
<dbReference type="SUPFAM" id="SSF52172">
    <property type="entry name" value="CheY-like"/>
    <property type="match status" value="1"/>
</dbReference>
<dbReference type="Pfam" id="PF02518">
    <property type="entry name" value="HATPase_c"/>
    <property type="match status" value="1"/>
</dbReference>
<evidence type="ECO:0000259" key="10">
    <source>
        <dbReference type="PROSITE" id="PS50110"/>
    </source>
</evidence>
<keyword evidence="8" id="KW-0597">Phosphoprotein</keyword>
<gene>
    <name evidence="11" type="ORF">QTN89_10825</name>
</gene>
<dbReference type="InterPro" id="IPR050351">
    <property type="entry name" value="BphY/WalK/GraS-like"/>
</dbReference>
<evidence type="ECO:0000256" key="8">
    <source>
        <dbReference type="PROSITE-ProRule" id="PRU00169"/>
    </source>
</evidence>
<reference evidence="11 12" key="1">
    <citation type="submission" date="2023-06" db="EMBL/GenBank/DDBJ databases">
        <title>Roseiconus lacunae JC819 isolated from Gulf of Mannar region, Tamil Nadu.</title>
        <authorList>
            <person name="Pk S."/>
            <person name="Ch S."/>
            <person name="Ch V.R."/>
        </authorList>
    </citation>
    <scope>NUCLEOTIDE SEQUENCE [LARGE SCALE GENOMIC DNA]</scope>
    <source>
        <strain evidence="11 12">JC819</strain>
    </source>
</reference>
<feature type="domain" description="Response regulatory" evidence="10">
    <location>
        <begin position="14"/>
        <end position="130"/>
    </location>
</feature>
<dbReference type="InterPro" id="IPR036890">
    <property type="entry name" value="HATPase_C_sf"/>
</dbReference>
<evidence type="ECO:0000256" key="7">
    <source>
        <dbReference type="ARBA" id="ARBA00023012"/>
    </source>
</evidence>
<dbReference type="RefSeq" id="WP_289163495.1">
    <property type="nucleotide sequence ID" value="NZ_JASZZN010000007.1"/>
</dbReference>
<dbReference type="InterPro" id="IPR011006">
    <property type="entry name" value="CheY-like_superfamily"/>
</dbReference>
<keyword evidence="4" id="KW-0547">Nucleotide-binding</keyword>
<dbReference type="InterPro" id="IPR004358">
    <property type="entry name" value="Sig_transdc_His_kin-like_C"/>
</dbReference>
<dbReference type="SUPFAM" id="SSF55874">
    <property type="entry name" value="ATPase domain of HSP90 chaperone/DNA topoisomerase II/histidine kinase"/>
    <property type="match status" value="1"/>
</dbReference>
<dbReference type="EC" id="2.7.13.3" evidence="2"/>
<evidence type="ECO:0000259" key="9">
    <source>
        <dbReference type="PROSITE" id="PS50109"/>
    </source>
</evidence>
<dbReference type="PROSITE" id="PS50109">
    <property type="entry name" value="HIS_KIN"/>
    <property type="match status" value="1"/>
</dbReference>
<comment type="catalytic activity">
    <reaction evidence="1">
        <text>ATP + protein L-histidine = ADP + protein N-phospho-L-histidine.</text>
        <dbReference type="EC" id="2.7.13.3"/>
    </reaction>
</comment>
<feature type="domain" description="Histidine kinase" evidence="9">
    <location>
        <begin position="153"/>
        <end position="364"/>
    </location>
</feature>
<protein>
    <recommendedName>
        <fullName evidence="2">histidine kinase</fullName>
        <ecNumber evidence="2">2.7.13.3</ecNumber>
    </recommendedName>
</protein>
<dbReference type="CDD" id="cd00075">
    <property type="entry name" value="HATPase"/>
    <property type="match status" value="1"/>
</dbReference>
<accession>A0ABT7PI49</accession>
<keyword evidence="7" id="KW-0902">Two-component regulatory system</keyword>
<comment type="caution">
    <text evidence="11">The sequence shown here is derived from an EMBL/GenBank/DDBJ whole genome shotgun (WGS) entry which is preliminary data.</text>
</comment>
<keyword evidence="6 11" id="KW-0067">ATP-binding</keyword>
<evidence type="ECO:0000256" key="2">
    <source>
        <dbReference type="ARBA" id="ARBA00012438"/>
    </source>
</evidence>
<evidence type="ECO:0000256" key="1">
    <source>
        <dbReference type="ARBA" id="ARBA00000085"/>
    </source>
</evidence>
<keyword evidence="12" id="KW-1185">Reference proteome</keyword>
<dbReference type="Proteomes" id="UP001239462">
    <property type="component" value="Unassembled WGS sequence"/>
</dbReference>
<dbReference type="EMBL" id="JASZZN010000007">
    <property type="protein sequence ID" value="MDM4015926.1"/>
    <property type="molecule type" value="Genomic_DNA"/>
</dbReference>
<keyword evidence="3" id="KW-0808">Transferase</keyword>
<dbReference type="PANTHER" id="PTHR42878">
    <property type="entry name" value="TWO-COMPONENT HISTIDINE KINASE"/>
    <property type="match status" value="1"/>
</dbReference>
<dbReference type="InterPro" id="IPR001789">
    <property type="entry name" value="Sig_transdc_resp-reg_receiver"/>
</dbReference>
<proteinExistence type="predicted"/>
<keyword evidence="5" id="KW-0418">Kinase</keyword>
<dbReference type="InterPro" id="IPR005467">
    <property type="entry name" value="His_kinase_dom"/>
</dbReference>
<dbReference type="SMART" id="SM00448">
    <property type="entry name" value="REC"/>
    <property type="match status" value="1"/>
</dbReference>